<proteinExistence type="predicted"/>
<dbReference type="OrthoDB" id="282393at2"/>
<dbReference type="Pfam" id="PF09537">
    <property type="entry name" value="DUF2383"/>
    <property type="match status" value="1"/>
</dbReference>
<gene>
    <name evidence="2" type="ORF">SAMN04488068_2766</name>
</gene>
<dbReference type="AlphaFoldDB" id="A0A1M5QQ83"/>
<dbReference type="InterPro" id="IPR019052">
    <property type="entry name" value="DUF2383"/>
</dbReference>
<dbReference type="Gene3D" id="1.20.1260.10">
    <property type="match status" value="1"/>
</dbReference>
<sequence>MDDTVKILNGLIETSEDGLKGFQEAADKAKAPQLKQLFADRAQACNQSVRELQALVTSLGGKPEQSGTIAGAAHRGWVKVKVAVGDDNIAVLEEVERGEDHAKAHYGKALKAELPPQVRSVVERQYQGVLTNHDRIRDLRNQYRAAA</sequence>
<evidence type="ECO:0000313" key="2">
    <source>
        <dbReference type="EMBL" id="SHH16297.1"/>
    </source>
</evidence>
<evidence type="ECO:0000313" key="3">
    <source>
        <dbReference type="Proteomes" id="UP000199758"/>
    </source>
</evidence>
<accession>A0A1M5QQ83</accession>
<dbReference type="EMBL" id="FQWZ01000006">
    <property type="protein sequence ID" value="SHH16297.1"/>
    <property type="molecule type" value="Genomic_DNA"/>
</dbReference>
<feature type="domain" description="DUF2383" evidence="1">
    <location>
        <begin position="3"/>
        <end position="111"/>
    </location>
</feature>
<dbReference type="InterPro" id="IPR012347">
    <property type="entry name" value="Ferritin-like"/>
</dbReference>
<dbReference type="Proteomes" id="UP000199758">
    <property type="component" value="Unassembled WGS sequence"/>
</dbReference>
<protein>
    <recommendedName>
        <fullName evidence="1">DUF2383 domain-containing protein</fullName>
    </recommendedName>
</protein>
<reference evidence="2 3" key="1">
    <citation type="submission" date="2016-11" db="EMBL/GenBank/DDBJ databases">
        <authorList>
            <person name="Jaros S."/>
            <person name="Januszkiewicz K."/>
            <person name="Wedrychowicz H."/>
        </authorList>
    </citation>
    <scope>NUCLEOTIDE SEQUENCE [LARGE SCALE GENOMIC DNA]</scope>
    <source>
        <strain evidence="2 3">CGMCC 1.7049</strain>
    </source>
</reference>
<dbReference type="RefSeq" id="WP_072898240.1">
    <property type="nucleotide sequence ID" value="NZ_FQWZ01000006.1"/>
</dbReference>
<organism evidence="2 3">
    <name type="scientific">Hydrocarboniphaga daqingensis</name>
    <dbReference type="NCBI Taxonomy" id="490188"/>
    <lineage>
        <taxon>Bacteria</taxon>
        <taxon>Pseudomonadati</taxon>
        <taxon>Pseudomonadota</taxon>
        <taxon>Gammaproteobacteria</taxon>
        <taxon>Nevskiales</taxon>
        <taxon>Nevskiaceae</taxon>
        <taxon>Hydrocarboniphaga</taxon>
    </lineage>
</organism>
<dbReference type="STRING" id="490188.SAMN04488068_2766"/>
<dbReference type="NCBIfam" id="TIGR02284">
    <property type="entry name" value="PA2169 family four-helix-bundle protein"/>
    <property type="match status" value="1"/>
</dbReference>
<evidence type="ECO:0000259" key="1">
    <source>
        <dbReference type="Pfam" id="PF09537"/>
    </source>
</evidence>
<dbReference type="InterPro" id="IPR011971">
    <property type="entry name" value="CHP02284"/>
</dbReference>
<dbReference type="SUPFAM" id="SSF47240">
    <property type="entry name" value="Ferritin-like"/>
    <property type="match status" value="1"/>
</dbReference>
<keyword evidence="3" id="KW-1185">Reference proteome</keyword>
<dbReference type="PIRSF" id="PIRSF029477">
    <property type="entry name" value="UCP029477"/>
    <property type="match status" value="1"/>
</dbReference>
<dbReference type="InterPro" id="IPR016920">
    <property type="entry name" value="UCP029477"/>
</dbReference>
<dbReference type="InterPro" id="IPR009078">
    <property type="entry name" value="Ferritin-like_SF"/>
</dbReference>
<name>A0A1M5QQ83_9GAMM</name>